<feature type="domain" description="Leucine-binding protein" evidence="4">
    <location>
        <begin position="57"/>
        <end position="383"/>
    </location>
</feature>
<evidence type="ECO:0000259" key="4">
    <source>
        <dbReference type="Pfam" id="PF13458"/>
    </source>
</evidence>
<dbReference type="Proteomes" id="UP000184440">
    <property type="component" value="Unassembled WGS sequence"/>
</dbReference>
<dbReference type="RefSeq" id="WP_178379954.1">
    <property type="nucleotide sequence ID" value="NZ_FRCS01000006.1"/>
</dbReference>
<dbReference type="Pfam" id="PF13458">
    <property type="entry name" value="Peripla_BP_6"/>
    <property type="match status" value="1"/>
</dbReference>
<organism evidence="5 6">
    <name type="scientific">Cryptosporangium aurantiacum</name>
    <dbReference type="NCBI Taxonomy" id="134849"/>
    <lineage>
        <taxon>Bacteria</taxon>
        <taxon>Bacillati</taxon>
        <taxon>Actinomycetota</taxon>
        <taxon>Actinomycetes</taxon>
        <taxon>Cryptosporangiales</taxon>
        <taxon>Cryptosporangiaceae</taxon>
        <taxon>Cryptosporangium</taxon>
    </lineage>
</organism>
<keyword evidence="6" id="KW-1185">Reference proteome</keyword>
<dbReference type="PANTHER" id="PTHR30483">
    <property type="entry name" value="LEUCINE-SPECIFIC-BINDING PROTEIN"/>
    <property type="match status" value="1"/>
</dbReference>
<sequence>MRDVGWKRGQAAVAVLAAAAALLSGCSGNSGPSDSSSSSTPVDTAVLGEKKAATGSPVKIGLFNVEGGSAVSSPEIADAAAAAASYANDYLGGLGGHRIEIVRCGDKADGASAAACGNTFVQERVAAVVTGQPATADQIVPTVRGAGIPWVGSSPAAPSELGNTDAFFFSSGFIGLLAGEAVYAKKQGWKRVTMMGSENPQVVAAVNGVGKPLFQSQGVTLDLVTVPQGTADASSQVAAATRRNPDALSIVADATGCQAVLSAIATVGATQPKMVNAACVSPEVIDAVGEAGIDRTVLFANGDTLSDDKEAQLYRAVMQEYASKAPTGGLTPVGFLSMLGFVRAVNAGGLTGDATPQTILAALRAAKDVPLPIGAGQTFSCDKTQFPYPAIKATICNSKSFVTTYTGVKPGTFEPVDAADALAG</sequence>
<evidence type="ECO:0000256" key="2">
    <source>
        <dbReference type="ARBA" id="ARBA00022729"/>
    </source>
</evidence>
<feature type="chain" id="PRO_5039539542" evidence="3">
    <location>
        <begin position="30"/>
        <end position="424"/>
    </location>
</feature>
<dbReference type="STRING" id="134849.SAMN05443668_106387"/>
<dbReference type="SUPFAM" id="SSF53822">
    <property type="entry name" value="Periplasmic binding protein-like I"/>
    <property type="match status" value="1"/>
</dbReference>
<proteinExistence type="inferred from homology"/>
<protein>
    <submittedName>
        <fullName evidence="5">Branched-chain amino acid transport system substrate-binding protein</fullName>
    </submittedName>
</protein>
<keyword evidence="2 3" id="KW-0732">Signal</keyword>
<evidence type="ECO:0000313" key="6">
    <source>
        <dbReference type="Proteomes" id="UP000184440"/>
    </source>
</evidence>
<dbReference type="InterPro" id="IPR028081">
    <property type="entry name" value="Leu-bd"/>
</dbReference>
<reference evidence="5 6" key="1">
    <citation type="submission" date="2016-11" db="EMBL/GenBank/DDBJ databases">
        <authorList>
            <person name="Jaros S."/>
            <person name="Januszkiewicz K."/>
            <person name="Wedrychowicz H."/>
        </authorList>
    </citation>
    <scope>NUCLEOTIDE SEQUENCE [LARGE SCALE GENOMIC DNA]</scope>
    <source>
        <strain evidence="5 6">DSM 46144</strain>
    </source>
</reference>
<name>A0A1M7R4D1_9ACTN</name>
<dbReference type="PANTHER" id="PTHR30483:SF6">
    <property type="entry name" value="PERIPLASMIC BINDING PROTEIN OF ABC TRANSPORTER FOR NATURAL AMINO ACIDS"/>
    <property type="match status" value="1"/>
</dbReference>
<gene>
    <name evidence="5" type="ORF">SAMN05443668_106387</name>
</gene>
<dbReference type="InterPro" id="IPR051010">
    <property type="entry name" value="BCAA_transport"/>
</dbReference>
<comment type="similarity">
    <text evidence="1">Belongs to the leucine-binding protein family.</text>
</comment>
<dbReference type="AlphaFoldDB" id="A0A1M7R4D1"/>
<evidence type="ECO:0000256" key="1">
    <source>
        <dbReference type="ARBA" id="ARBA00010062"/>
    </source>
</evidence>
<dbReference type="EMBL" id="FRCS01000006">
    <property type="protein sequence ID" value="SHN39919.1"/>
    <property type="molecule type" value="Genomic_DNA"/>
</dbReference>
<dbReference type="PROSITE" id="PS51257">
    <property type="entry name" value="PROKAR_LIPOPROTEIN"/>
    <property type="match status" value="1"/>
</dbReference>
<feature type="signal peptide" evidence="3">
    <location>
        <begin position="1"/>
        <end position="29"/>
    </location>
</feature>
<evidence type="ECO:0000313" key="5">
    <source>
        <dbReference type="EMBL" id="SHN39919.1"/>
    </source>
</evidence>
<dbReference type="InterPro" id="IPR028082">
    <property type="entry name" value="Peripla_BP_I"/>
</dbReference>
<evidence type="ECO:0000256" key="3">
    <source>
        <dbReference type="SAM" id="SignalP"/>
    </source>
</evidence>
<dbReference type="Gene3D" id="3.40.50.2300">
    <property type="match status" value="2"/>
</dbReference>
<accession>A0A1M7R4D1</accession>